<keyword evidence="1" id="KW-0732">Signal</keyword>
<dbReference type="PANTHER" id="PTHR34512:SF30">
    <property type="entry name" value="OUTER MEMBRANE PROTEIN ASSEMBLY FACTOR BAMB"/>
    <property type="match status" value="1"/>
</dbReference>
<dbReference type="InterPro" id="IPR002372">
    <property type="entry name" value="PQQ_rpt_dom"/>
</dbReference>
<dbReference type="AlphaFoldDB" id="A0A848M059"/>
<gene>
    <name evidence="3" type="ORF">HG543_51475</name>
</gene>
<dbReference type="RefSeq" id="WP_169352335.1">
    <property type="nucleotide sequence ID" value="NZ_JABBJJ010000559.1"/>
</dbReference>
<evidence type="ECO:0000313" key="4">
    <source>
        <dbReference type="Proteomes" id="UP000518300"/>
    </source>
</evidence>
<dbReference type="Proteomes" id="UP000518300">
    <property type="component" value="Unassembled WGS sequence"/>
</dbReference>
<accession>A0A848M059</accession>
<evidence type="ECO:0000256" key="1">
    <source>
        <dbReference type="SAM" id="SignalP"/>
    </source>
</evidence>
<evidence type="ECO:0000313" key="3">
    <source>
        <dbReference type="EMBL" id="NMO23230.1"/>
    </source>
</evidence>
<dbReference type="SUPFAM" id="SSF50998">
    <property type="entry name" value="Quinoprotein alcohol dehydrogenase-like"/>
    <property type="match status" value="1"/>
</dbReference>
<proteinExistence type="predicted"/>
<dbReference type="Gene3D" id="2.130.10.10">
    <property type="entry name" value="YVTN repeat-like/Quinoprotein amine dehydrogenase"/>
    <property type="match status" value="1"/>
</dbReference>
<dbReference type="Pfam" id="PF13360">
    <property type="entry name" value="PQQ_2"/>
    <property type="match status" value="1"/>
</dbReference>
<name>A0A848M059_9BACT</name>
<dbReference type="InterPro" id="IPR015943">
    <property type="entry name" value="WD40/YVTN_repeat-like_dom_sf"/>
</dbReference>
<feature type="signal peptide" evidence="1">
    <location>
        <begin position="1"/>
        <end position="22"/>
    </location>
</feature>
<dbReference type="EMBL" id="JABBJJ010000559">
    <property type="protein sequence ID" value="NMO23230.1"/>
    <property type="molecule type" value="Genomic_DNA"/>
</dbReference>
<comment type="caution">
    <text evidence="3">The sequence shown here is derived from an EMBL/GenBank/DDBJ whole genome shotgun (WGS) entry which is preliminary data.</text>
</comment>
<feature type="chain" id="PRO_5032436270" evidence="1">
    <location>
        <begin position="23"/>
        <end position="1029"/>
    </location>
</feature>
<dbReference type="SMART" id="SM00564">
    <property type="entry name" value="PQQ"/>
    <property type="match status" value="3"/>
</dbReference>
<feature type="domain" description="Pyrrolo-quinoline quinone repeat" evidence="2">
    <location>
        <begin position="787"/>
        <end position="987"/>
    </location>
</feature>
<dbReference type="InterPro" id="IPR018391">
    <property type="entry name" value="PQQ_b-propeller_rpt"/>
</dbReference>
<protein>
    <submittedName>
        <fullName evidence="3">PQQ-binding-like beta-propeller repeat protein</fullName>
    </submittedName>
</protein>
<dbReference type="PANTHER" id="PTHR34512">
    <property type="entry name" value="CELL SURFACE PROTEIN"/>
    <property type="match status" value="1"/>
</dbReference>
<evidence type="ECO:0000259" key="2">
    <source>
        <dbReference type="Pfam" id="PF13360"/>
    </source>
</evidence>
<dbReference type="Gene3D" id="2.60.40.10">
    <property type="entry name" value="Immunoglobulins"/>
    <property type="match status" value="1"/>
</dbReference>
<dbReference type="InterPro" id="IPR011047">
    <property type="entry name" value="Quinoprotein_ADH-like_sf"/>
</dbReference>
<sequence>MNPFNARLAVLLAFLVPVVAGAQSTTRAWLINTIPQPGEAQATVVMDEASELTVEVRNNTRLTSPQYQTITDITFTLPTGYVPLRSSAPPEWAVDYVVAGRQITFSRTVNCQGTADGLDTGEVATFVLRMIPLASAADRNIEQFATGTVARNQCTGQTFATTLNAAVAQWKRVGLSSSFAMRPRVLGVNGQTSARIVVENRSTAAQTGITATAPTTSPGGVSFTVLGTEPTPFQVDLTTRTAGVFAVRAQATTTGASVAQIRGTNAAGTVTSPLTGAAMVNVGPLAAAVDLDTLEAFSSDTVRVRMTVTNTSTTDTFTNVRPQTLEGQGSATLTSLSGPTPASVSRLGPGASAHFIWTYRVTGAAGANYGFRARADATRGGTALTGDLVESPRGRLVEHRVRVSPEVVAVGTTNQRLVYTVQNRGPRPILEVRLLRPTANYFAQPASPVSPTGWTVIRNDATGITWQADATGIPPGGELSFSALYASFGAVTGPTTFRHRFHVVDDYDGPPMRLDAPVTILAGTAPDAERLTAVARDASVTLTWDNPVQHNGVLVLRAEGANPNTAPVQGRAYAVGETVGNARVVYADEFSPVSTFTDTTVTNGVTYRYRVYNMDDLRWYSAGNQPTASTALIATPRARLSGEPLWCYSVGLDARLQPITEAGVGIFSSFNSSVVANLTQVSNPSQDGAERWRPLPLSGLIGSRFPVVPLRGLPGQYILVGDQGGVAYAISASSGEVLWRWDNGGNPIGTIQSFPVTQLHDFANAAYQAAHPGRDLVFFATRLANPAQNRVVALNAATGALVWTYQPGDLGMISGGMVVDYANNRLFLGTRSHAGSQDTLRVLNTLATGPAAQEVARLPVGDVDLSLVRNAVTNLILASANDGTVHAVNATTLQPAWSIPVATPPAPNTPAFTSFVRPQGAGFLASLASGQVQFWDTTSASITPTLKWSTPIADPSGAFSFNRGGVARVYVGSSDGQVHQLELIGGTDSGRVSMGGAQLIGTPTIDTPTSRLHVGSQDGRICAFAVPFL</sequence>
<dbReference type="InterPro" id="IPR013783">
    <property type="entry name" value="Ig-like_fold"/>
</dbReference>
<keyword evidence="4" id="KW-1185">Reference proteome</keyword>
<reference evidence="3 4" key="1">
    <citation type="submission" date="2020-04" db="EMBL/GenBank/DDBJ databases">
        <title>Draft genome of Pyxidicoccus fallax type strain.</title>
        <authorList>
            <person name="Whitworth D.E."/>
        </authorList>
    </citation>
    <scope>NUCLEOTIDE SEQUENCE [LARGE SCALE GENOMIC DNA]</scope>
    <source>
        <strain evidence="3 4">DSM 14698</strain>
    </source>
</reference>
<organism evidence="3 4">
    <name type="scientific">Pyxidicoccus fallax</name>
    <dbReference type="NCBI Taxonomy" id="394095"/>
    <lineage>
        <taxon>Bacteria</taxon>
        <taxon>Pseudomonadati</taxon>
        <taxon>Myxococcota</taxon>
        <taxon>Myxococcia</taxon>
        <taxon>Myxococcales</taxon>
        <taxon>Cystobacterineae</taxon>
        <taxon>Myxococcaceae</taxon>
        <taxon>Pyxidicoccus</taxon>
    </lineage>
</organism>